<feature type="compositionally biased region" description="Low complexity" evidence="1">
    <location>
        <begin position="91"/>
        <end position="113"/>
    </location>
</feature>
<gene>
    <name evidence="2" type="ORF">GCM10022416_58740</name>
</gene>
<dbReference type="Proteomes" id="UP001500266">
    <property type="component" value="Unassembled WGS sequence"/>
</dbReference>
<comment type="caution">
    <text evidence="2">The sequence shown here is derived from an EMBL/GenBank/DDBJ whole genome shotgun (WGS) entry which is preliminary data.</text>
</comment>
<accession>A0ABP7ZGQ3</accession>
<sequence length="233" mass="24232">MRAGRVVADAGAVLRQWRQPREFRIRSSAWPAEALAVLAGLSAACGTGAGPPAGPGESRPPAGNCTTDPGTGQQTGTAAPNPEPDRETDVETTPGTTPDTTSDTAPETTSETPPETPPGLPGRAVADVATSIWRLRGKLAESPVEPPRAVVRHLESAWDALAEAGVQIQDHLNTPFDSGLALTVVAFQPTPGLSREQVVETVRPSVYLHDRVVQRGEVIVGTPAPSDQPTPGP</sequence>
<evidence type="ECO:0000313" key="2">
    <source>
        <dbReference type="EMBL" id="GAA4157234.1"/>
    </source>
</evidence>
<protein>
    <recommendedName>
        <fullName evidence="4">GrpE protein</fullName>
    </recommendedName>
</protein>
<proteinExistence type="predicted"/>
<evidence type="ECO:0008006" key="4">
    <source>
        <dbReference type="Google" id="ProtNLM"/>
    </source>
</evidence>
<reference evidence="3" key="1">
    <citation type="journal article" date="2019" name="Int. J. Syst. Evol. Microbiol.">
        <title>The Global Catalogue of Microorganisms (GCM) 10K type strain sequencing project: providing services to taxonomists for standard genome sequencing and annotation.</title>
        <authorList>
            <consortium name="The Broad Institute Genomics Platform"/>
            <consortium name="The Broad Institute Genome Sequencing Center for Infectious Disease"/>
            <person name="Wu L."/>
            <person name="Ma J."/>
        </authorList>
    </citation>
    <scope>NUCLEOTIDE SEQUENCE [LARGE SCALE GENOMIC DNA]</scope>
    <source>
        <strain evidence="3">JCM 17316</strain>
    </source>
</reference>
<feature type="region of interest" description="Disordered" evidence="1">
    <location>
        <begin position="48"/>
        <end position="123"/>
    </location>
</feature>
<organism evidence="2 3">
    <name type="scientific">Actinomadura keratinilytica</name>
    <dbReference type="NCBI Taxonomy" id="547461"/>
    <lineage>
        <taxon>Bacteria</taxon>
        <taxon>Bacillati</taxon>
        <taxon>Actinomycetota</taxon>
        <taxon>Actinomycetes</taxon>
        <taxon>Streptosporangiales</taxon>
        <taxon>Thermomonosporaceae</taxon>
        <taxon>Actinomadura</taxon>
    </lineage>
</organism>
<dbReference type="EMBL" id="BAABDO010000152">
    <property type="protein sequence ID" value="GAA4157234.1"/>
    <property type="molecule type" value="Genomic_DNA"/>
</dbReference>
<feature type="compositionally biased region" description="Low complexity" evidence="1">
    <location>
        <begin position="55"/>
        <end position="80"/>
    </location>
</feature>
<evidence type="ECO:0000256" key="1">
    <source>
        <dbReference type="SAM" id="MobiDB-lite"/>
    </source>
</evidence>
<evidence type="ECO:0000313" key="3">
    <source>
        <dbReference type="Proteomes" id="UP001500266"/>
    </source>
</evidence>
<keyword evidence="3" id="KW-1185">Reference proteome</keyword>
<name>A0ABP7ZGQ3_9ACTN</name>